<reference evidence="2 3" key="2">
    <citation type="journal article" date="2016" name="Genome Announc.">
        <title>Draft Genome Sequence of a Biocontrol Rhizobacterium, Chryseobacterium kwangjuense Strain KJ1R5, Isolated from Pepper (Capsicum annuum).</title>
        <authorList>
            <person name="Jeong J.J."/>
            <person name="Park H."/>
            <person name="Park B.H."/>
            <person name="Mannaa M."/>
            <person name="Sang M.K."/>
            <person name="Choi I.G."/>
            <person name="Kim K.D."/>
        </authorList>
    </citation>
    <scope>NUCLEOTIDE SEQUENCE [LARGE SCALE GENOMIC DNA]</scope>
    <source>
        <strain evidence="2 3">KJ1R5</strain>
    </source>
</reference>
<dbReference type="InterPro" id="IPR011990">
    <property type="entry name" value="TPR-like_helical_dom_sf"/>
</dbReference>
<dbReference type="RefSeq" id="WP_062647626.1">
    <property type="nucleotide sequence ID" value="NZ_LPUR01000001.1"/>
</dbReference>
<organism evidence="2 3">
    <name type="scientific">Chryseobacterium kwangjuense</name>
    <dbReference type="NCBI Taxonomy" id="267125"/>
    <lineage>
        <taxon>Bacteria</taxon>
        <taxon>Pseudomonadati</taxon>
        <taxon>Bacteroidota</taxon>
        <taxon>Flavobacteriia</taxon>
        <taxon>Flavobacteriales</taxon>
        <taxon>Weeksellaceae</taxon>
        <taxon>Chryseobacterium group</taxon>
        <taxon>Chryseobacterium</taxon>
    </lineage>
</organism>
<dbReference type="OrthoDB" id="1017207at2"/>
<dbReference type="InterPro" id="IPR019734">
    <property type="entry name" value="TPR_rpt"/>
</dbReference>
<dbReference type="GO" id="GO:0006355">
    <property type="term" value="P:regulation of DNA-templated transcription"/>
    <property type="evidence" value="ECO:0007669"/>
    <property type="project" value="InterPro"/>
</dbReference>
<dbReference type="Gene3D" id="1.25.40.10">
    <property type="entry name" value="Tetratricopeptide repeat domain"/>
    <property type="match status" value="1"/>
</dbReference>
<reference evidence="3" key="1">
    <citation type="submission" date="2015-12" db="EMBL/GenBank/DDBJ databases">
        <title>Genome sequence of a biocontrol rhizobacterium Chryseobacterium kwangjuense strain KJ1R5 isolated from pepper (Capsicum annuum L.).</title>
        <authorList>
            <person name="Jeong J.-J."/>
            <person name="Park H."/>
            <person name="Mannaa M."/>
            <person name="Sang M.K."/>
            <person name="Choi I.-G."/>
            <person name="Kim K.D."/>
        </authorList>
    </citation>
    <scope>NUCLEOTIDE SEQUENCE [LARGE SCALE GENOMIC DNA]</scope>
    <source>
        <strain evidence="3">KJ1R5</strain>
    </source>
</reference>
<evidence type="ECO:0008006" key="4">
    <source>
        <dbReference type="Google" id="ProtNLM"/>
    </source>
</evidence>
<dbReference type="SUPFAM" id="SSF48452">
    <property type="entry name" value="TPR-like"/>
    <property type="match status" value="2"/>
</dbReference>
<dbReference type="EMBL" id="LPUR01000001">
    <property type="protein sequence ID" value="KXH84639.1"/>
    <property type="molecule type" value="Genomic_DNA"/>
</dbReference>
<evidence type="ECO:0000256" key="1">
    <source>
        <dbReference type="SAM" id="Phobius"/>
    </source>
</evidence>
<accession>A0A135WI95</accession>
<dbReference type="AlphaFoldDB" id="A0A135WI95"/>
<dbReference type="SMART" id="SM00028">
    <property type="entry name" value="TPR"/>
    <property type="match status" value="3"/>
</dbReference>
<keyword evidence="1" id="KW-0472">Membrane</keyword>
<dbReference type="InterPro" id="IPR016032">
    <property type="entry name" value="Sig_transdc_resp-reg_C-effctor"/>
</dbReference>
<keyword evidence="1" id="KW-0812">Transmembrane</keyword>
<evidence type="ECO:0000313" key="2">
    <source>
        <dbReference type="EMBL" id="KXH84639.1"/>
    </source>
</evidence>
<sequence length="484" mass="55937">MKHVFRLLLIPIFILFSVSAIKGTVSNDTERIDSLLKLAEKEHASYNYTRTIFLGKKALSYSEKIAYDEGIVKSSFWIASGLCNMGSYPESFTYINRIDKNHSDYLANNPDFRFKLTDLSGRNYLALGFRKQAVREFKKELAIADIEVTDDEKLQRLAHANIQLAACYENYVPDSTIYYLNKVRAIEKIFPGLRYKSMIVMYSSLADYHLKNTKKLDSAFYYIEQALRVSRENSSYLLYACLRQKADILYHQKRYNESLDCSFKALALAQEQKRVEDRISIFKLIADNYHALGKYEKELLYINKHISIKDSLAAAKAVGVQISADRLSDEADRVKNKNLWYGLIVGISIVIVVIAIAISRIRRIKKRKSVLIDLKENQINQLQDTRLDHAKNELIALGKKNAPEFVMKFKEAYPELYDKLLQIQPNLVTSELAFCAYLKLNFSTKEIATYIGVTPRAVQIRKNRIRKKLDIPSSDDLYLWMNRL</sequence>
<dbReference type="GO" id="GO:0003677">
    <property type="term" value="F:DNA binding"/>
    <property type="evidence" value="ECO:0007669"/>
    <property type="project" value="InterPro"/>
</dbReference>
<feature type="transmembrane region" description="Helical" evidence="1">
    <location>
        <begin position="339"/>
        <end position="358"/>
    </location>
</feature>
<keyword evidence="1" id="KW-1133">Transmembrane helix</keyword>
<dbReference type="Proteomes" id="UP000070513">
    <property type="component" value="Unassembled WGS sequence"/>
</dbReference>
<gene>
    <name evidence="2" type="ORF">AU378_02430</name>
</gene>
<name>A0A135WI95_9FLAO</name>
<comment type="caution">
    <text evidence="2">The sequence shown here is derived from an EMBL/GenBank/DDBJ whole genome shotgun (WGS) entry which is preliminary data.</text>
</comment>
<evidence type="ECO:0000313" key="3">
    <source>
        <dbReference type="Proteomes" id="UP000070513"/>
    </source>
</evidence>
<protein>
    <recommendedName>
        <fullName evidence="4">HTH luxR-type domain-containing protein</fullName>
    </recommendedName>
</protein>
<proteinExistence type="predicted"/>
<dbReference type="SUPFAM" id="SSF46894">
    <property type="entry name" value="C-terminal effector domain of the bipartite response regulators"/>
    <property type="match status" value="1"/>
</dbReference>